<evidence type="ECO:0000256" key="11">
    <source>
        <dbReference type="ARBA" id="ARBA00022816"/>
    </source>
</evidence>
<feature type="compositionally biased region" description="Basic residues" evidence="18">
    <location>
        <begin position="196"/>
        <end position="207"/>
    </location>
</feature>
<dbReference type="GO" id="GO:0003729">
    <property type="term" value="F:mRNA binding"/>
    <property type="evidence" value="ECO:0007669"/>
    <property type="project" value="InterPro"/>
</dbReference>
<evidence type="ECO:0000256" key="1">
    <source>
        <dbReference type="ARBA" id="ARBA00004210"/>
    </source>
</evidence>
<keyword evidence="11" id="KW-0509">mRNA transport</keyword>
<evidence type="ECO:0000256" key="4">
    <source>
        <dbReference type="ARBA" id="ARBA00004556"/>
    </source>
</evidence>
<feature type="compositionally biased region" description="Basic and acidic residues" evidence="18">
    <location>
        <begin position="266"/>
        <end position="282"/>
    </location>
</feature>
<dbReference type="GO" id="GO:0048471">
    <property type="term" value="C:perinuclear region of cytoplasm"/>
    <property type="evidence" value="ECO:0007669"/>
    <property type="project" value="UniProtKB-SubCell"/>
</dbReference>
<dbReference type="EMBL" id="KI660422">
    <property type="protein sequence ID" value="ETN73697.1"/>
    <property type="molecule type" value="Genomic_DNA"/>
</dbReference>
<dbReference type="GO" id="GO:0035145">
    <property type="term" value="C:exon-exon junction complex"/>
    <property type="evidence" value="ECO:0007669"/>
    <property type="project" value="InterPro"/>
</dbReference>
<evidence type="ECO:0000259" key="19">
    <source>
        <dbReference type="SMART" id="SM01044"/>
    </source>
</evidence>
<keyword evidence="12" id="KW-0810">Translation regulation</keyword>
<name>W2SYI6_NECAM</name>
<feature type="compositionally biased region" description="Basic and acidic residues" evidence="18">
    <location>
        <begin position="60"/>
        <end position="75"/>
    </location>
</feature>
<keyword evidence="14" id="KW-0866">Nonsense-mediated mRNA decay</keyword>
<dbReference type="AlphaFoldDB" id="W2SYI6"/>
<keyword evidence="15" id="KW-0508">mRNA splicing</keyword>
<feature type="compositionally biased region" description="Basic and acidic residues" evidence="18">
    <location>
        <begin position="363"/>
        <end position="376"/>
    </location>
</feature>
<gene>
    <name evidence="20" type="ORF">NECAME_00786</name>
</gene>
<dbReference type="OrthoDB" id="657902at2759"/>
<feature type="domain" description="Btz" evidence="19">
    <location>
        <begin position="64"/>
        <end position="165"/>
    </location>
</feature>
<dbReference type="GO" id="GO:0008380">
    <property type="term" value="P:RNA splicing"/>
    <property type="evidence" value="ECO:0007669"/>
    <property type="project" value="UniProtKB-KW"/>
</dbReference>
<dbReference type="CTD" id="25340830"/>
<feature type="compositionally biased region" description="Polar residues" evidence="18">
    <location>
        <begin position="345"/>
        <end position="362"/>
    </location>
</feature>
<evidence type="ECO:0000256" key="7">
    <source>
        <dbReference type="ARBA" id="ARBA00022448"/>
    </source>
</evidence>
<feature type="compositionally biased region" description="Gly residues" evidence="18">
    <location>
        <begin position="401"/>
        <end position="413"/>
    </location>
</feature>
<evidence type="ECO:0000256" key="13">
    <source>
        <dbReference type="ARBA" id="ARBA00022884"/>
    </source>
</evidence>
<keyword evidence="7" id="KW-0813">Transport</keyword>
<dbReference type="PANTHER" id="PTHR13434">
    <property type="entry name" value="PROTEIN CASC3"/>
    <property type="match status" value="1"/>
</dbReference>
<comment type="similarity">
    <text evidence="5">Belongs to the CASC3 family.</text>
</comment>
<evidence type="ECO:0000313" key="21">
    <source>
        <dbReference type="Proteomes" id="UP000053676"/>
    </source>
</evidence>
<feature type="compositionally biased region" description="Basic and acidic residues" evidence="18">
    <location>
        <begin position="123"/>
        <end position="144"/>
    </location>
</feature>
<evidence type="ECO:0000256" key="18">
    <source>
        <dbReference type="SAM" id="MobiDB-lite"/>
    </source>
</evidence>
<dbReference type="Pfam" id="PF09405">
    <property type="entry name" value="Btz"/>
    <property type="match status" value="1"/>
</dbReference>
<evidence type="ECO:0000256" key="9">
    <source>
        <dbReference type="ARBA" id="ARBA00022664"/>
    </source>
</evidence>
<dbReference type="GO" id="GO:0006417">
    <property type="term" value="P:regulation of translation"/>
    <property type="evidence" value="ECO:0007669"/>
    <property type="project" value="UniProtKB-KW"/>
</dbReference>
<dbReference type="GO" id="GO:0005681">
    <property type="term" value="C:spliceosomal complex"/>
    <property type="evidence" value="ECO:0007669"/>
    <property type="project" value="UniProtKB-KW"/>
</dbReference>
<comment type="subcellular location">
    <subcellularLocation>
        <location evidence="2">Cell projection</location>
        <location evidence="2">Dendrite</location>
    </subcellularLocation>
    <subcellularLocation>
        <location evidence="1">Cytoplasm</location>
        <location evidence="1">Stress granule</location>
    </subcellularLocation>
    <subcellularLocation>
        <location evidence="4">Cytoplasm</location>
        <location evidence="4">Perinuclear region</location>
    </subcellularLocation>
    <subcellularLocation>
        <location evidence="3">Nucleus speckle</location>
    </subcellularLocation>
</comment>
<evidence type="ECO:0000256" key="15">
    <source>
        <dbReference type="ARBA" id="ARBA00023187"/>
    </source>
</evidence>
<dbReference type="OMA" id="FQRPKTK"/>
<feature type="compositionally biased region" description="Acidic residues" evidence="18">
    <location>
        <begin position="48"/>
        <end position="59"/>
    </location>
</feature>
<protein>
    <recommendedName>
        <fullName evidence="6">Protein CASC3</fullName>
    </recommendedName>
</protein>
<dbReference type="GO" id="GO:0051028">
    <property type="term" value="P:mRNA transport"/>
    <property type="evidence" value="ECO:0007669"/>
    <property type="project" value="UniProtKB-KW"/>
</dbReference>
<evidence type="ECO:0000256" key="12">
    <source>
        <dbReference type="ARBA" id="ARBA00022845"/>
    </source>
</evidence>
<feature type="region of interest" description="Disordered" evidence="18">
    <location>
        <begin position="23"/>
        <end position="473"/>
    </location>
</feature>
<proteinExistence type="inferred from homology"/>
<evidence type="ECO:0000256" key="16">
    <source>
        <dbReference type="ARBA" id="ARBA00023242"/>
    </source>
</evidence>
<dbReference type="KEGG" id="nai:NECAME_00786"/>
<keyword evidence="8" id="KW-0963">Cytoplasm</keyword>
<evidence type="ECO:0000256" key="10">
    <source>
        <dbReference type="ARBA" id="ARBA00022728"/>
    </source>
</evidence>
<dbReference type="PANTHER" id="PTHR13434:SF0">
    <property type="entry name" value="PROTEIN CASC3"/>
    <property type="match status" value="1"/>
</dbReference>
<evidence type="ECO:0000256" key="14">
    <source>
        <dbReference type="ARBA" id="ARBA00023161"/>
    </source>
</evidence>
<dbReference type="SMART" id="SM01044">
    <property type="entry name" value="Btz"/>
    <property type="match status" value="1"/>
</dbReference>
<accession>W2SYI6</accession>
<dbReference type="GO" id="GO:0016607">
    <property type="term" value="C:nuclear speck"/>
    <property type="evidence" value="ECO:0007669"/>
    <property type="project" value="UniProtKB-SubCell"/>
</dbReference>
<feature type="compositionally biased region" description="Basic and acidic residues" evidence="18">
    <location>
        <begin position="296"/>
        <end position="335"/>
    </location>
</feature>
<feature type="compositionally biased region" description="Pro residues" evidence="18">
    <location>
        <begin position="448"/>
        <end position="465"/>
    </location>
</feature>
<dbReference type="GO" id="GO:0000184">
    <property type="term" value="P:nuclear-transcribed mRNA catabolic process, nonsense-mediated decay"/>
    <property type="evidence" value="ECO:0007669"/>
    <property type="project" value="UniProtKB-KW"/>
</dbReference>
<dbReference type="GO" id="GO:0006397">
    <property type="term" value="P:mRNA processing"/>
    <property type="evidence" value="ECO:0007669"/>
    <property type="project" value="UniProtKB-KW"/>
</dbReference>
<evidence type="ECO:0000256" key="8">
    <source>
        <dbReference type="ARBA" id="ARBA00022490"/>
    </source>
</evidence>
<feature type="compositionally biased region" description="Basic and acidic residues" evidence="18">
    <location>
        <begin position="171"/>
        <end position="186"/>
    </location>
</feature>
<feature type="compositionally biased region" description="Basic and acidic residues" evidence="18">
    <location>
        <begin position="82"/>
        <end position="91"/>
    </location>
</feature>
<keyword evidence="21" id="KW-1185">Reference proteome</keyword>
<keyword evidence="16" id="KW-0539">Nucleus</keyword>
<keyword evidence="17" id="KW-0966">Cell projection</keyword>
<reference evidence="21" key="1">
    <citation type="journal article" date="2014" name="Nat. Genet.">
        <title>Genome of the human hookworm Necator americanus.</title>
        <authorList>
            <person name="Tang Y.T."/>
            <person name="Gao X."/>
            <person name="Rosa B.A."/>
            <person name="Abubucker S."/>
            <person name="Hallsworth-Pepin K."/>
            <person name="Martin J."/>
            <person name="Tyagi R."/>
            <person name="Heizer E."/>
            <person name="Zhang X."/>
            <person name="Bhonagiri-Palsikar V."/>
            <person name="Minx P."/>
            <person name="Warren W.C."/>
            <person name="Wang Q."/>
            <person name="Zhan B."/>
            <person name="Hotez P.J."/>
            <person name="Sternberg P.W."/>
            <person name="Dougall A."/>
            <person name="Gaze S.T."/>
            <person name="Mulvenna J."/>
            <person name="Sotillo J."/>
            <person name="Ranganathan S."/>
            <person name="Rabelo E.M."/>
            <person name="Wilson R.K."/>
            <person name="Felgner P.L."/>
            <person name="Bethony J."/>
            <person name="Hawdon J.M."/>
            <person name="Gasser R.B."/>
            <person name="Loukas A."/>
            <person name="Mitreva M."/>
        </authorList>
    </citation>
    <scope>NUCLEOTIDE SEQUENCE [LARGE SCALE GENOMIC DNA]</scope>
</reference>
<evidence type="ECO:0000256" key="5">
    <source>
        <dbReference type="ARBA" id="ARBA00009548"/>
    </source>
</evidence>
<feature type="compositionally biased region" description="Basic and acidic residues" evidence="18">
    <location>
        <begin position="226"/>
        <end position="251"/>
    </location>
</feature>
<evidence type="ECO:0000256" key="6">
    <source>
        <dbReference type="ARBA" id="ARBA00019964"/>
    </source>
</evidence>
<keyword evidence="9" id="KW-0507">mRNA processing</keyword>
<dbReference type="Proteomes" id="UP000053676">
    <property type="component" value="Unassembled WGS sequence"/>
</dbReference>
<keyword evidence="13" id="KW-0694">RNA-binding</keyword>
<dbReference type="InterPro" id="IPR028544">
    <property type="entry name" value="CASC3"/>
</dbReference>
<organism evidence="20 21">
    <name type="scientific">Necator americanus</name>
    <name type="common">Human hookworm</name>
    <dbReference type="NCBI Taxonomy" id="51031"/>
    <lineage>
        <taxon>Eukaryota</taxon>
        <taxon>Metazoa</taxon>
        <taxon>Ecdysozoa</taxon>
        <taxon>Nematoda</taxon>
        <taxon>Chromadorea</taxon>
        <taxon>Rhabditida</taxon>
        <taxon>Rhabditina</taxon>
        <taxon>Rhabditomorpha</taxon>
        <taxon>Strongyloidea</taxon>
        <taxon>Ancylostomatidae</taxon>
        <taxon>Bunostominae</taxon>
        <taxon>Necator</taxon>
    </lineage>
</organism>
<evidence type="ECO:0000256" key="3">
    <source>
        <dbReference type="ARBA" id="ARBA00004324"/>
    </source>
</evidence>
<dbReference type="GeneID" id="25340830"/>
<evidence type="ECO:0000313" key="20">
    <source>
        <dbReference type="EMBL" id="ETN73697.1"/>
    </source>
</evidence>
<dbReference type="InterPro" id="IPR018545">
    <property type="entry name" value="Btz_dom"/>
</dbReference>
<keyword evidence="10" id="KW-0747">Spliceosome</keyword>
<sequence length="506" mass="58022">MSCIRMFIGVSAMSEGAATTPSVIAENGEKSAGGEATMKMAEMKIQDTEETAEQPSETDQDAKIDPRENGDDGFHTPEATDEGQKEGSAKLDDDEIEDNPAYIPRKGRYYMHDSRDAEEEVEEEKKTSRADGTWKHDRFDERWQRPKTKKQIMTRYGFDIREGETQEEAEENQRKRTAEKAKKETTEESELMGEKRRAKKTTRAKPRPRVEKTQNTPAKVRPQRVQKQEKQSNDERPLQEGEDRVANARREDDDDDDVHVGQRRQVRPEHRRDRHDRTDVRVVRNVRGSRGGLSGHRLERHAPMKDRYDRDRYRDHDNGYRREQRHEERHYENHRRGVMRGSVRGASSYTRGQPSRTFTASHADSRESGYQREEVPPQRNAGYSPRALDNGAYYDNRGGYAPRGGYAGRGRGGIAASPRGGYSPRGDTYPTRGFTGPKRYSEQRGEIIPPPVQMAVPPPPLPPPQHNFSIPRQPTDVVYFDPTQQPSRQPLPPREKKIIEIVPPSN</sequence>
<dbReference type="GO" id="GO:0030425">
    <property type="term" value="C:dendrite"/>
    <property type="evidence" value="ECO:0007669"/>
    <property type="project" value="UniProtKB-SubCell"/>
</dbReference>
<evidence type="ECO:0000256" key="2">
    <source>
        <dbReference type="ARBA" id="ARBA00004279"/>
    </source>
</evidence>
<dbReference type="STRING" id="51031.W2SYI6"/>
<evidence type="ECO:0000256" key="17">
    <source>
        <dbReference type="ARBA" id="ARBA00023273"/>
    </source>
</evidence>
<dbReference type="GO" id="GO:0010494">
    <property type="term" value="C:cytoplasmic stress granule"/>
    <property type="evidence" value="ECO:0007669"/>
    <property type="project" value="UniProtKB-SubCell"/>
</dbReference>